<evidence type="ECO:0000313" key="2">
    <source>
        <dbReference type="Proteomes" id="UP000635477"/>
    </source>
</evidence>
<proteinExistence type="predicted"/>
<reference evidence="1" key="2">
    <citation type="submission" date="2020-05" db="EMBL/GenBank/DDBJ databases">
        <authorList>
            <person name="Kim H.-S."/>
            <person name="Proctor R.H."/>
            <person name="Brown D.W."/>
        </authorList>
    </citation>
    <scope>NUCLEOTIDE SEQUENCE</scope>
    <source>
        <strain evidence="1">NRRL 22465</strain>
    </source>
</reference>
<name>A0A8H4UHG4_9HYPO</name>
<comment type="caution">
    <text evidence="1">The sequence shown here is derived from an EMBL/GenBank/DDBJ whole genome shotgun (WGS) entry which is preliminary data.</text>
</comment>
<dbReference type="OrthoDB" id="3596450at2759"/>
<reference evidence="1" key="1">
    <citation type="journal article" date="2020" name="BMC Genomics">
        <title>Correction to: Identification and distribution of gene clusters required for synthesis of sphingolipid metabolism inhibitors in diverse species of the filamentous fungus Fusarium.</title>
        <authorList>
            <person name="Kim H.S."/>
            <person name="Lohmar J.M."/>
            <person name="Busman M."/>
            <person name="Brown D.W."/>
            <person name="Naumann T.A."/>
            <person name="Divon H.H."/>
            <person name="Lysoe E."/>
            <person name="Uhlig S."/>
            <person name="Proctor R.H."/>
        </authorList>
    </citation>
    <scope>NUCLEOTIDE SEQUENCE</scope>
    <source>
        <strain evidence="1">NRRL 22465</strain>
    </source>
</reference>
<dbReference type="Proteomes" id="UP000635477">
    <property type="component" value="Unassembled WGS sequence"/>
</dbReference>
<evidence type="ECO:0000313" key="1">
    <source>
        <dbReference type="EMBL" id="KAF4976186.1"/>
    </source>
</evidence>
<keyword evidence="2" id="KW-1185">Reference proteome</keyword>
<gene>
    <name evidence="1" type="ORF">FZEAL_7105</name>
</gene>
<accession>A0A8H4UHG4</accession>
<feature type="non-terminal residue" evidence="1">
    <location>
        <position position="1"/>
    </location>
</feature>
<sequence>MNAPRRPPSICASRLLIVGKNIALRPEYPGAHVFRLYNTETDEPVEKSADIALSTTNWPTNRDQLASPVCSGAVTWKDNNPSDISSTEGYGRPSKAGEYDQLGRMELAEKEKVPTTSYFASDEGSGYHFTVFPHQDLFILRPQNMDNIDWDMLNFDIPVGSTGQGYTGLTNIALEYDPEWGFQAQEKAFSTEVNIVRKLIRIALD</sequence>
<dbReference type="EMBL" id="JABEYC010000562">
    <property type="protein sequence ID" value="KAF4976186.1"/>
    <property type="molecule type" value="Genomic_DNA"/>
</dbReference>
<organism evidence="1 2">
    <name type="scientific">Fusarium zealandicum</name>
    <dbReference type="NCBI Taxonomy" id="1053134"/>
    <lineage>
        <taxon>Eukaryota</taxon>
        <taxon>Fungi</taxon>
        <taxon>Dikarya</taxon>
        <taxon>Ascomycota</taxon>
        <taxon>Pezizomycotina</taxon>
        <taxon>Sordariomycetes</taxon>
        <taxon>Hypocreomycetidae</taxon>
        <taxon>Hypocreales</taxon>
        <taxon>Nectriaceae</taxon>
        <taxon>Fusarium</taxon>
        <taxon>Fusarium staphyleae species complex</taxon>
    </lineage>
</organism>
<dbReference type="AlphaFoldDB" id="A0A8H4UHG4"/>
<protein>
    <submittedName>
        <fullName evidence="1">Uncharacterized protein</fullName>
    </submittedName>
</protein>